<feature type="domain" description="Putative restriction endonuclease" evidence="1">
    <location>
        <begin position="29"/>
        <end position="180"/>
    </location>
</feature>
<accession>A0A1H1QGT4</accession>
<keyword evidence="2" id="KW-0255">Endonuclease</keyword>
<dbReference type="Proteomes" id="UP000199103">
    <property type="component" value="Chromosome I"/>
</dbReference>
<sequence>MGIVTAHQAGLQQTGQPLVLPWSRALTVADMENLPDDGHRYELIDGVLIVTPAPIVRHQIAVSGFEAVLRQLSPPSLRVLHAPLDVVLADDTVVEPDILVARRSDFVEKNLPTAPLLAVEVLSPSTRMIDLSVKRDRYRRAGVESYWVFDPAQARLVAWELRDGEYEQVADVTGDESWTARKPYEVTVVPARLLD</sequence>
<keyword evidence="2" id="KW-0378">Hydrolase</keyword>
<dbReference type="Pfam" id="PF05685">
    <property type="entry name" value="Uma2"/>
    <property type="match status" value="1"/>
</dbReference>
<evidence type="ECO:0000313" key="3">
    <source>
        <dbReference type="Proteomes" id="UP000199103"/>
    </source>
</evidence>
<dbReference type="InterPro" id="IPR012296">
    <property type="entry name" value="Nuclease_put_TT1808"/>
</dbReference>
<evidence type="ECO:0000313" key="2">
    <source>
        <dbReference type="EMBL" id="SDS22079.1"/>
    </source>
</evidence>
<dbReference type="EMBL" id="LT629772">
    <property type="protein sequence ID" value="SDS22079.1"/>
    <property type="molecule type" value="Genomic_DNA"/>
</dbReference>
<proteinExistence type="predicted"/>
<dbReference type="OrthoDB" id="9799703at2"/>
<dbReference type="STRING" id="630515.SAMN04489812_1249"/>
<dbReference type="GO" id="GO:0004519">
    <property type="term" value="F:endonuclease activity"/>
    <property type="evidence" value="ECO:0007669"/>
    <property type="project" value="UniProtKB-KW"/>
</dbReference>
<dbReference type="InterPro" id="IPR008538">
    <property type="entry name" value="Uma2"/>
</dbReference>
<organism evidence="2 3">
    <name type="scientific">Microlunatus soli</name>
    <dbReference type="NCBI Taxonomy" id="630515"/>
    <lineage>
        <taxon>Bacteria</taxon>
        <taxon>Bacillati</taxon>
        <taxon>Actinomycetota</taxon>
        <taxon>Actinomycetes</taxon>
        <taxon>Propionibacteriales</taxon>
        <taxon>Propionibacteriaceae</taxon>
        <taxon>Microlunatus</taxon>
    </lineage>
</organism>
<dbReference type="PANTHER" id="PTHR35400">
    <property type="entry name" value="SLR1083 PROTEIN"/>
    <property type="match status" value="1"/>
</dbReference>
<name>A0A1H1QGT4_9ACTN</name>
<protein>
    <submittedName>
        <fullName evidence="2">Endonuclease, Uma2 family (Restriction endonuclease fold)</fullName>
    </submittedName>
</protein>
<dbReference type="SUPFAM" id="SSF52980">
    <property type="entry name" value="Restriction endonuclease-like"/>
    <property type="match status" value="1"/>
</dbReference>
<keyword evidence="2" id="KW-0540">Nuclease</keyword>
<dbReference type="CDD" id="cd06260">
    <property type="entry name" value="DUF820-like"/>
    <property type="match status" value="1"/>
</dbReference>
<reference evidence="2 3" key="1">
    <citation type="submission" date="2016-10" db="EMBL/GenBank/DDBJ databases">
        <authorList>
            <person name="de Groot N.N."/>
        </authorList>
    </citation>
    <scope>NUCLEOTIDE SEQUENCE [LARGE SCALE GENOMIC DNA]</scope>
    <source>
        <strain evidence="2 3">DSM 21800</strain>
    </source>
</reference>
<keyword evidence="3" id="KW-1185">Reference proteome</keyword>
<dbReference type="PANTHER" id="PTHR35400:SF3">
    <property type="entry name" value="SLL1072 PROTEIN"/>
    <property type="match status" value="1"/>
</dbReference>
<gene>
    <name evidence="2" type="ORF">SAMN04489812_1249</name>
</gene>
<dbReference type="AlphaFoldDB" id="A0A1H1QGT4"/>
<dbReference type="InterPro" id="IPR011335">
    <property type="entry name" value="Restrct_endonuc-II-like"/>
</dbReference>
<evidence type="ECO:0000259" key="1">
    <source>
        <dbReference type="Pfam" id="PF05685"/>
    </source>
</evidence>
<dbReference type="Gene3D" id="3.90.1570.10">
    <property type="entry name" value="tt1808, chain A"/>
    <property type="match status" value="1"/>
</dbReference>